<dbReference type="EMBL" id="CP121196">
    <property type="protein sequence ID" value="XBH16888.1"/>
    <property type="molecule type" value="Genomic_DNA"/>
</dbReference>
<feature type="transmembrane region" description="Helical" evidence="5">
    <location>
        <begin position="87"/>
        <end position="104"/>
    </location>
</feature>
<dbReference type="InterPro" id="IPR052527">
    <property type="entry name" value="Metal_cation-efflux_comp"/>
</dbReference>
<feature type="transmembrane region" description="Helical" evidence="5">
    <location>
        <begin position="46"/>
        <end position="67"/>
    </location>
</feature>
<keyword evidence="6" id="KW-0489">Methyltransferase</keyword>
<keyword evidence="3 5" id="KW-1133">Transmembrane helix</keyword>
<keyword evidence="4 5" id="KW-0472">Membrane</keyword>
<dbReference type="PANTHER" id="PTHR43847">
    <property type="entry name" value="BLL3993 PROTEIN"/>
    <property type="match status" value="1"/>
</dbReference>
<gene>
    <name evidence="6" type="ORF">P8935_20220</name>
</gene>
<evidence type="ECO:0000256" key="1">
    <source>
        <dbReference type="ARBA" id="ARBA00004127"/>
    </source>
</evidence>
<reference evidence="6" key="1">
    <citation type="submission" date="2023-03" db="EMBL/GenBank/DDBJ databases">
        <title>Edaphobacter sp.</title>
        <authorList>
            <person name="Huber K.J."/>
            <person name="Papendorf J."/>
            <person name="Pilke C."/>
            <person name="Bunk B."/>
            <person name="Sproeer C."/>
            <person name="Pester M."/>
        </authorList>
    </citation>
    <scope>NUCLEOTIDE SEQUENCE</scope>
    <source>
        <strain evidence="6">DSM 110680</strain>
    </source>
</reference>
<evidence type="ECO:0000256" key="4">
    <source>
        <dbReference type="ARBA" id="ARBA00023136"/>
    </source>
</evidence>
<protein>
    <submittedName>
        <fullName evidence="6">Isoprenylcysteine carboxylmethyltransferase family protein</fullName>
        <ecNumber evidence="6">2.1.1.100</ecNumber>
        <ecNumber evidence="6">2.1.1.334</ecNumber>
    </submittedName>
</protein>
<organism evidence="6">
    <name type="scientific">Telmatobacter sp. DSM 110680</name>
    <dbReference type="NCBI Taxonomy" id="3036704"/>
    <lineage>
        <taxon>Bacteria</taxon>
        <taxon>Pseudomonadati</taxon>
        <taxon>Acidobacteriota</taxon>
        <taxon>Terriglobia</taxon>
        <taxon>Terriglobales</taxon>
        <taxon>Acidobacteriaceae</taxon>
        <taxon>Telmatobacter</taxon>
    </lineage>
</organism>
<dbReference type="RefSeq" id="WP_348262118.1">
    <property type="nucleotide sequence ID" value="NZ_CP121196.1"/>
</dbReference>
<proteinExistence type="predicted"/>
<dbReference type="AlphaFoldDB" id="A0AAU7DII3"/>
<accession>A0AAU7DII3</accession>
<dbReference type="EC" id="2.1.1.100" evidence="6"/>
<evidence type="ECO:0000256" key="3">
    <source>
        <dbReference type="ARBA" id="ARBA00022989"/>
    </source>
</evidence>
<dbReference type="Pfam" id="PF04191">
    <property type="entry name" value="PEMT"/>
    <property type="match status" value="1"/>
</dbReference>
<keyword evidence="6" id="KW-0808">Transferase</keyword>
<comment type="subcellular location">
    <subcellularLocation>
        <location evidence="1">Endomembrane system</location>
        <topology evidence="1">Multi-pass membrane protein</topology>
    </subcellularLocation>
</comment>
<feature type="transmembrane region" description="Helical" evidence="5">
    <location>
        <begin position="12"/>
        <end position="34"/>
    </location>
</feature>
<keyword evidence="2 5" id="KW-0812">Transmembrane</keyword>
<dbReference type="GO" id="GO:0032259">
    <property type="term" value="P:methylation"/>
    <property type="evidence" value="ECO:0007669"/>
    <property type="project" value="UniProtKB-KW"/>
</dbReference>
<feature type="transmembrane region" description="Helical" evidence="5">
    <location>
        <begin position="174"/>
        <end position="201"/>
    </location>
</feature>
<name>A0AAU7DII3_9BACT</name>
<dbReference type="EC" id="2.1.1.334" evidence="6"/>
<dbReference type="PANTHER" id="PTHR43847:SF1">
    <property type="entry name" value="BLL3993 PROTEIN"/>
    <property type="match status" value="1"/>
</dbReference>
<evidence type="ECO:0000256" key="5">
    <source>
        <dbReference type="SAM" id="Phobius"/>
    </source>
</evidence>
<evidence type="ECO:0000313" key="6">
    <source>
        <dbReference type="EMBL" id="XBH16888.1"/>
    </source>
</evidence>
<dbReference type="GO" id="GO:0012505">
    <property type="term" value="C:endomembrane system"/>
    <property type="evidence" value="ECO:0007669"/>
    <property type="project" value="UniProtKB-SubCell"/>
</dbReference>
<feature type="transmembrane region" description="Helical" evidence="5">
    <location>
        <begin position="116"/>
        <end position="136"/>
    </location>
</feature>
<dbReference type="GO" id="GO:0004671">
    <property type="term" value="F:protein C-terminal S-isoprenylcysteine carboxyl O-methyltransferase activity"/>
    <property type="evidence" value="ECO:0007669"/>
    <property type="project" value="UniProtKB-EC"/>
</dbReference>
<dbReference type="InterPro" id="IPR007318">
    <property type="entry name" value="Phopholipid_MeTrfase"/>
</dbReference>
<evidence type="ECO:0000256" key="2">
    <source>
        <dbReference type="ARBA" id="ARBA00022692"/>
    </source>
</evidence>
<sequence length="243" mass="26635">MSDGPAKPKSTSLAIQGAALFGALIGAFLARPVLKPWMDQHASALTFARGWSALASFVPWIVFSIYWEIEKKNSAPVVSSETKFSRAIHVALSNAALLLVIMPIRGLNQGFLPDLLIVKLIGLAFECAGLTLAIWARRVLGRNWSGEITIKADHELIRNGPYATVRHPIYTALLAMYAGTAIVSGQMHALAGLVIAILAYLRKTRLEEANLAHAFGEQYTAYRNETWAIVPKLGKPQNRRYGR</sequence>
<dbReference type="Gene3D" id="1.20.120.1630">
    <property type="match status" value="1"/>
</dbReference>